<dbReference type="AlphaFoldDB" id="A0A0G4FCQ5"/>
<dbReference type="InterPro" id="IPR024610">
    <property type="entry name" value="ING_N_histone-binding"/>
</dbReference>
<proteinExistence type="predicted"/>
<dbReference type="VEuPathDB" id="CryptoDB:Cvel_16258"/>
<dbReference type="EMBL" id="CDMZ01000269">
    <property type="protein sequence ID" value="CEM10623.1"/>
    <property type="molecule type" value="Genomic_DNA"/>
</dbReference>
<organism evidence="3">
    <name type="scientific">Chromera velia CCMP2878</name>
    <dbReference type="NCBI Taxonomy" id="1169474"/>
    <lineage>
        <taxon>Eukaryota</taxon>
        <taxon>Sar</taxon>
        <taxon>Alveolata</taxon>
        <taxon>Colpodellida</taxon>
        <taxon>Chromeraceae</taxon>
        <taxon>Chromera</taxon>
    </lineage>
</organism>
<gene>
    <name evidence="3" type="ORF">Cvel_16258</name>
</gene>
<reference evidence="3" key="1">
    <citation type="submission" date="2014-11" db="EMBL/GenBank/DDBJ databases">
        <authorList>
            <person name="Otto D Thomas"/>
            <person name="Naeem Raeece"/>
        </authorList>
    </citation>
    <scope>NUCLEOTIDE SEQUENCE</scope>
</reference>
<dbReference type="PhylomeDB" id="A0A0G4FCQ5"/>
<sequence>MAGADVSEIFETILDELTPVPGWLIRNMRLMRELDTQCESIRVTLEQKRDAYLTNMQVRMNIPSHDPMLRQRLEAIYEGKENGKETDKQLQEITQYEKDLRAVAAEKVAIAYKVEQLIKHYTKENKDRASPYLGGLPEGAGGDQKDDDRSRREEEKENRKERRKNRNIS</sequence>
<evidence type="ECO:0000256" key="1">
    <source>
        <dbReference type="SAM" id="MobiDB-lite"/>
    </source>
</evidence>
<evidence type="ECO:0000313" key="3">
    <source>
        <dbReference type="EMBL" id="CEM10623.1"/>
    </source>
</evidence>
<feature type="domain" description="Inhibitor of growth protein N-terminal histone-binding" evidence="2">
    <location>
        <begin position="11"/>
        <end position="123"/>
    </location>
</feature>
<evidence type="ECO:0000259" key="2">
    <source>
        <dbReference type="Pfam" id="PF12998"/>
    </source>
</evidence>
<protein>
    <recommendedName>
        <fullName evidence="2">Inhibitor of growth protein N-terminal histone-binding domain-containing protein</fullName>
    </recommendedName>
</protein>
<name>A0A0G4FCQ5_9ALVE</name>
<dbReference type="Pfam" id="PF12998">
    <property type="entry name" value="ING"/>
    <property type="match status" value="1"/>
</dbReference>
<accession>A0A0G4FCQ5</accession>
<dbReference type="Gene3D" id="6.10.140.1740">
    <property type="match status" value="1"/>
</dbReference>
<feature type="region of interest" description="Disordered" evidence="1">
    <location>
        <begin position="124"/>
        <end position="169"/>
    </location>
</feature>
<feature type="compositionally biased region" description="Basic and acidic residues" evidence="1">
    <location>
        <begin position="143"/>
        <end position="160"/>
    </location>
</feature>